<keyword evidence="2" id="KW-1185">Reference proteome</keyword>
<name>A0ACA9TPV1_BIOOC</name>
<dbReference type="Proteomes" id="UP000836387">
    <property type="component" value="Unassembled WGS sequence"/>
</dbReference>
<sequence>MDSTEIRELKKEINAQNTATGSQYIADGRGDQNIVTGHGVVYNDYRRIHRNVSQWIKSQLKFAPLDAQQIHQDLKYQKEKNTGSWILENKIFQEWQNTDNPSQILALEGIIGSGKTILAFV</sequence>
<reference evidence="1" key="2">
    <citation type="submission" date="2021-10" db="EMBL/GenBank/DDBJ databases">
        <authorList>
            <person name="Piombo E."/>
        </authorList>
    </citation>
    <scope>NUCLEOTIDE SEQUENCE</scope>
</reference>
<accession>A0ACA9TPV1</accession>
<evidence type="ECO:0000313" key="2">
    <source>
        <dbReference type="Proteomes" id="UP000836387"/>
    </source>
</evidence>
<dbReference type="EMBL" id="CADEHS020000006">
    <property type="protein sequence ID" value="CAG9942754.1"/>
    <property type="molecule type" value="Genomic_DNA"/>
</dbReference>
<evidence type="ECO:0000313" key="1">
    <source>
        <dbReference type="EMBL" id="CAG9942754.1"/>
    </source>
</evidence>
<reference evidence="1" key="1">
    <citation type="submission" date="2020-04" db="EMBL/GenBank/DDBJ databases">
        <authorList>
            <person name="Broberg M."/>
        </authorList>
    </citation>
    <scope>NUCLEOTIDE SEQUENCE</scope>
</reference>
<protein>
    <submittedName>
        <fullName evidence="1">Uncharacterized protein</fullName>
    </submittedName>
</protein>
<organism evidence="1 2">
    <name type="scientific">Clonostachys rosea f. rosea IK726</name>
    <dbReference type="NCBI Taxonomy" id="1349383"/>
    <lineage>
        <taxon>Eukaryota</taxon>
        <taxon>Fungi</taxon>
        <taxon>Dikarya</taxon>
        <taxon>Ascomycota</taxon>
        <taxon>Pezizomycotina</taxon>
        <taxon>Sordariomycetes</taxon>
        <taxon>Hypocreomycetidae</taxon>
        <taxon>Hypocreales</taxon>
        <taxon>Bionectriaceae</taxon>
        <taxon>Clonostachys</taxon>
    </lineage>
</organism>
<gene>
    <name evidence="1" type="ORF">CRV2_00009693</name>
</gene>
<proteinExistence type="predicted"/>
<comment type="caution">
    <text evidence="1">The sequence shown here is derived from an EMBL/GenBank/DDBJ whole genome shotgun (WGS) entry which is preliminary data.</text>
</comment>